<gene>
    <name evidence="2" type="ORF">B296_00003188</name>
</gene>
<dbReference type="PANTHER" id="PTHR11777:SF9">
    <property type="entry name" value="ALANINE--TRNA LIGASE, CYTOPLASMIC"/>
    <property type="match status" value="1"/>
</dbReference>
<dbReference type="Proteomes" id="UP000287651">
    <property type="component" value="Unassembled WGS sequence"/>
</dbReference>
<accession>A0A427BBD1</accession>
<dbReference type="GO" id="GO:0006419">
    <property type="term" value="P:alanyl-tRNA aminoacylation"/>
    <property type="evidence" value="ECO:0007669"/>
    <property type="project" value="InterPro"/>
</dbReference>
<dbReference type="GO" id="GO:0005524">
    <property type="term" value="F:ATP binding"/>
    <property type="evidence" value="ECO:0007669"/>
    <property type="project" value="InterPro"/>
</dbReference>
<dbReference type="GO" id="GO:0002161">
    <property type="term" value="F:aminoacyl-tRNA deacylase activity"/>
    <property type="evidence" value="ECO:0007669"/>
    <property type="project" value="TreeGrafter"/>
</dbReference>
<protein>
    <recommendedName>
        <fullName evidence="1">Alanyl-tRNA synthetase class IIc N-terminal domain-containing protein</fullName>
    </recommendedName>
</protein>
<dbReference type="InterPro" id="IPR018164">
    <property type="entry name" value="Ala-tRNA-synth_IIc_N"/>
</dbReference>
<name>A0A427BBD1_ENSVE</name>
<evidence type="ECO:0000313" key="3">
    <source>
        <dbReference type="Proteomes" id="UP000287651"/>
    </source>
</evidence>
<comment type="caution">
    <text evidence="2">The sequence shown here is derived from an EMBL/GenBank/DDBJ whole genome shotgun (WGS) entry which is preliminary data.</text>
</comment>
<dbReference type="Pfam" id="PF01411">
    <property type="entry name" value="tRNA-synt_2c"/>
    <property type="match status" value="1"/>
</dbReference>
<evidence type="ECO:0000259" key="1">
    <source>
        <dbReference type="Pfam" id="PF01411"/>
    </source>
</evidence>
<dbReference type="InterPro" id="IPR045864">
    <property type="entry name" value="aa-tRNA-synth_II/BPL/LPL"/>
</dbReference>
<proteinExistence type="predicted"/>
<organism evidence="2 3">
    <name type="scientific">Ensete ventricosum</name>
    <name type="common">Abyssinian banana</name>
    <name type="synonym">Musa ensete</name>
    <dbReference type="NCBI Taxonomy" id="4639"/>
    <lineage>
        <taxon>Eukaryota</taxon>
        <taxon>Viridiplantae</taxon>
        <taxon>Streptophyta</taxon>
        <taxon>Embryophyta</taxon>
        <taxon>Tracheophyta</taxon>
        <taxon>Spermatophyta</taxon>
        <taxon>Magnoliopsida</taxon>
        <taxon>Liliopsida</taxon>
        <taxon>Zingiberales</taxon>
        <taxon>Musaceae</taxon>
        <taxon>Ensete</taxon>
    </lineage>
</organism>
<dbReference type="InterPro" id="IPR050058">
    <property type="entry name" value="Ala-tRNA_ligase"/>
</dbReference>
<dbReference type="SUPFAM" id="SSF55681">
    <property type="entry name" value="Class II aaRS and biotin synthetases"/>
    <property type="match status" value="1"/>
</dbReference>
<dbReference type="GO" id="GO:0004813">
    <property type="term" value="F:alanine-tRNA ligase activity"/>
    <property type="evidence" value="ECO:0007669"/>
    <property type="project" value="InterPro"/>
</dbReference>
<dbReference type="GO" id="GO:0005829">
    <property type="term" value="C:cytosol"/>
    <property type="evidence" value="ECO:0007669"/>
    <property type="project" value="TreeGrafter"/>
</dbReference>
<dbReference type="Gene3D" id="3.30.930.10">
    <property type="entry name" value="Bira Bifunctional Protein, Domain 2"/>
    <property type="match status" value="2"/>
</dbReference>
<evidence type="ECO:0000313" key="2">
    <source>
        <dbReference type="EMBL" id="RRT85825.1"/>
    </source>
</evidence>
<dbReference type="EMBL" id="AMZH03000055">
    <property type="protein sequence ID" value="RRT85825.1"/>
    <property type="molecule type" value="Genomic_DNA"/>
</dbReference>
<dbReference type="PANTHER" id="PTHR11777">
    <property type="entry name" value="ALANYL-TRNA SYNTHETASE"/>
    <property type="match status" value="1"/>
</dbReference>
<feature type="domain" description="Alanyl-tRNA synthetase class IIc N-terminal" evidence="1">
    <location>
        <begin position="23"/>
        <end position="70"/>
    </location>
</feature>
<reference evidence="2 3" key="1">
    <citation type="journal article" date="2014" name="Agronomy (Basel)">
        <title>A Draft Genome Sequence for Ensete ventricosum, the Drought-Tolerant Tree Against Hunger.</title>
        <authorList>
            <person name="Harrison J."/>
            <person name="Moore K.A."/>
            <person name="Paszkiewicz K."/>
            <person name="Jones T."/>
            <person name="Grant M."/>
            <person name="Ambacheew D."/>
            <person name="Muzemil S."/>
            <person name="Studholme D.J."/>
        </authorList>
    </citation>
    <scope>NUCLEOTIDE SEQUENCE [LARGE SCALE GENOMIC DNA]</scope>
</reference>
<dbReference type="AlphaFoldDB" id="A0A427BBD1"/>
<sequence>SVQPVTQDITEDMHKDYPISGDEIRTRFLNFYASRGHKILPSASLVPDDPTVLLTIAGMLQFKPIFLGKVSSCIECTGSLSDWYVPSIPSVIIRFHFLYIVSYRYKLPPERLWISVFKDDDEAFSIWHDEVRYLMY</sequence>
<feature type="non-terminal residue" evidence="2">
    <location>
        <position position="1"/>
    </location>
</feature>